<dbReference type="Pfam" id="PF06262">
    <property type="entry name" value="Zincin_1"/>
    <property type="match status" value="1"/>
</dbReference>
<reference evidence="1" key="1">
    <citation type="journal article" date="2014" name="Front. Microbiol.">
        <title>High frequency of phylogenetically diverse reductive dehalogenase-homologous genes in deep subseafloor sedimentary metagenomes.</title>
        <authorList>
            <person name="Kawai M."/>
            <person name="Futagami T."/>
            <person name="Toyoda A."/>
            <person name="Takaki Y."/>
            <person name="Nishi S."/>
            <person name="Hori S."/>
            <person name="Arai W."/>
            <person name="Tsubouchi T."/>
            <person name="Morono Y."/>
            <person name="Uchiyama I."/>
            <person name="Ito T."/>
            <person name="Fujiyama A."/>
            <person name="Inagaki F."/>
            <person name="Takami H."/>
        </authorList>
    </citation>
    <scope>NUCLEOTIDE SEQUENCE</scope>
    <source>
        <strain evidence="1">Expedition CK06-06</strain>
    </source>
</reference>
<dbReference type="InterPro" id="IPR010428">
    <property type="entry name" value="Zincin_1"/>
</dbReference>
<sequence length="84" mass="9692">ARLRHPGQLLGLYQGVPQTRRGRGYGLVLPDKISIFKKSIEAQCSFSDKIEAEIGEVVRHEIAHHFGLDEKTLRKIEDKNRRRK</sequence>
<dbReference type="AlphaFoldDB" id="X1MZL8"/>
<name>X1MZL8_9ZZZZ</name>
<dbReference type="EMBL" id="BARV01023438">
    <property type="protein sequence ID" value="GAI36748.1"/>
    <property type="molecule type" value="Genomic_DNA"/>
</dbReference>
<gene>
    <name evidence="1" type="ORF">S06H3_38452</name>
</gene>
<comment type="caution">
    <text evidence="1">The sequence shown here is derived from an EMBL/GenBank/DDBJ whole genome shotgun (WGS) entry which is preliminary data.</text>
</comment>
<protein>
    <recommendedName>
        <fullName evidence="2">Metallopeptidase family protein</fullName>
    </recommendedName>
</protein>
<accession>X1MZL8</accession>
<dbReference type="CDD" id="cd12952">
    <property type="entry name" value="MMP_ACEL2062"/>
    <property type="match status" value="1"/>
</dbReference>
<dbReference type="SUPFAM" id="SSF55486">
    <property type="entry name" value="Metalloproteases ('zincins'), catalytic domain"/>
    <property type="match status" value="1"/>
</dbReference>
<organism evidence="1">
    <name type="scientific">marine sediment metagenome</name>
    <dbReference type="NCBI Taxonomy" id="412755"/>
    <lineage>
        <taxon>unclassified sequences</taxon>
        <taxon>metagenomes</taxon>
        <taxon>ecological metagenomes</taxon>
    </lineage>
</organism>
<evidence type="ECO:0008006" key="2">
    <source>
        <dbReference type="Google" id="ProtNLM"/>
    </source>
</evidence>
<dbReference type="InterPro" id="IPR038555">
    <property type="entry name" value="Zincin_1_sf"/>
</dbReference>
<proteinExistence type="predicted"/>
<dbReference type="Gene3D" id="3.30.2010.20">
    <property type="match status" value="1"/>
</dbReference>
<feature type="non-terminal residue" evidence="1">
    <location>
        <position position="1"/>
    </location>
</feature>
<evidence type="ECO:0000313" key="1">
    <source>
        <dbReference type="EMBL" id="GAI36748.1"/>
    </source>
</evidence>